<evidence type="ECO:0000259" key="12">
    <source>
        <dbReference type="PROSITE" id="PS50109"/>
    </source>
</evidence>
<name>A0A430APC5_9ENTE</name>
<accession>A0A430APC5</accession>
<comment type="catalytic activity">
    <reaction evidence="1">
        <text>ATP + protein L-histidine = ADP + protein N-phospho-L-histidine.</text>
        <dbReference type="EC" id="2.7.13.3"/>
    </reaction>
</comment>
<evidence type="ECO:0000256" key="3">
    <source>
        <dbReference type="ARBA" id="ARBA00012438"/>
    </source>
</evidence>
<dbReference type="InterPro" id="IPR005467">
    <property type="entry name" value="His_kinase_dom"/>
</dbReference>
<comment type="caution">
    <text evidence="13">The sequence shown here is derived from an EMBL/GenBank/DDBJ whole genome shotgun (WGS) entry which is preliminary data.</text>
</comment>
<evidence type="ECO:0000256" key="8">
    <source>
        <dbReference type="ARBA" id="ARBA00022989"/>
    </source>
</evidence>
<comment type="subcellular location">
    <subcellularLocation>
        <location evidence="2">Cell membrane</location>
        <topology evidence="2">Multi-pass membrane protein</topology>
    </subcellularLocation>
</comment>
<protein>
    <recommendedName>
        <fullName evidence="3">histidine kinase</fullName>
        <ecNumber evidence="3">2.7.13.3</ecNumber>
    </recommendedName>
</protein>
<dbReference type="AlphaFoldDB" id="A0A430APC5"/>
<evidence type="ECO:0000256" key="1">
    <source>
        <dbReference type="ARBA" id="ARBA00000085"/>
    </source>
</evidence>
<dbReference type="RefSeq" id="WP_126814523.1">
    <property type="nucleotide sequence ID" value="NZ_NGKC01000015.1"/>
</dbReference>
<dbReference type="SUPFAM" id="SSF55874">
    <property type="entry name" value="ATPase domain of HSP90 chaperone/DNA topoisomerase II/histidine kinase"/>
    <property type="match status" value="1"/>
</dbReference>
<dbReference type="InterPro" id="IPR036890">
    <property type="entry name" value="HATPase_C_sf"/>
</dbReference>
<keyword evidence="14" id="KW-1185">Reference proteome</keyword>
<organism evidence="13 14">
    <name type="scientific">Vagococcus acidifermentans</name>
    <dbReference type="NCBI Taxonomy" id="564710"/>
    <lineage>
        <taxon>Bacteria</taxon>
        <taxon>Bacillati</taxon>
        <taxon>Bacillota</taxon>
        <taxon>Bacilli</taxon>
        <taxon>Lactobacillales</taxon>
        <taxon>Enterococcaceae</taxon>
        <taxon>Vagococcus</taxon>
    </lineage>
</organism>
<sequence length="337" mass="38814">MKTNKRLIRLVGSFMKERRLLFATYVLVCGAIALTLVLHDLPLVVFVDAFLFSGVLLLLISVWDFWGYYHHYRQLVRLNQLDHYDSSRLVDLPKPETIQQAEYQKLFMSAVKESEQLTSEFEEKNQQLMDYYAMWSHQIKTPLAALQVLVQSGSTDETLMKNELFSIEEYLKMMLHFLKMSHLEDDLVFKTVPLRPLVNQIIRRYAPFFIQKDLTVSIDPFEATVVTDEKWLAFILEQIIFNSIKYTKQGGITIHFTGSELVVEDTGIGILPQDLPRVFDKGYTGFSGREDKKATGLGLSMSRTIAERLGIHLSLSSEVGQGTQVTLHFPQHTYAYE</sequence>
<dbReference type="Proteomes" id="UP000286773">
    <property type="component" value="Unassembled WGS sequence"/>
</dbReference>
<dbReference type="PRINTS" id="PR00344">
    <property type="entry name" value="BCTRLSENSOR"/>
</dbReference>
<evidence type="ECO:0000256" key="2">
    <source>
        <dbReference type="ARBA" id="ARBA00004651"/>
    </source>
</evidence>
<evidence type="ECO:0000256" key="6">
    <source>
        <dbReference type="ARBA" id="ARBA00022692"/>
    </source>
</evidence>
<keyword evidence="8 11" id="KW-1133">Transmembrane helix</keyword>
<dbReference type="EC" id="2.7.13.3" evidence="3"/>
<keyword evidence="5" id="KW-0808">Transferase</keyword>
<dbReference type="InterPro" id="IPR004358">
    <property type="entry name" value="Sig_transdc_His_kin-like_C"/>
</dbReference>
<dbReference type="PANTHER" id="PTHR45453">
    <property type="entry name" value="PHOSPHATE REGULON SENSOR PROTEIN PHOR"/>
    <property type="match status" value="1"/>
</dbReference>
<feature type="transmembrane region" description="Helical" evidence="11">
    <location>
        <begin position="50"/>
        <end position="69"/>
    </location>
</feature>
<keyword evidence="7" id="KW-0418">Kinase</keyword>
<dbReference type="GO" id="GO:0000155">
    <property type="term" value="F:phosphorelay sensor kinase activity"/>
    <property type="evidence" value="ECO:0007669"/>
    <property type="project" value="InterPro"/>
</dbReference>
<evidence type="ECO:0000256" key="5">
    <source>
        <dbReference type="ARBA" id="ARBA00022679"/>
    </source>
</evidence>
<dbReference type="PANTHER" id="PTHR45453:SF2">
    <property type="entry name" value="HISTIDINE KINASE"/>
    <property type="match status" value="1"/>
</dbReference>
<dbReference type="OrthoDB" id="9780487at2"/>
<evidence type="ECO:0000256" key="4">
    <source>
        <dbReference type="ARBA" id="ARBA00022475"/>
    </source>
</evidence>
<evidence type="ECO:0000313" key="14">
    <source>
        <dbReference type="Proteomes" id="UP000286773"/>
    </source>
</evidence>
<dbReference type="EMBL" id="NGKC01000015">
    <property type="protein sequence ID" value="RSU09949.1"/>
    <property type="molecule type" value="Genomic_DNA"/>
</dbReference>
<dbReference type="InterPro" id="IPR003594">
    <property type="entry name" value="HATPase_dom"/>
</dbReference>
<dbReference type="PROSITE" id="PS50109">
    <property type="entry name" value="HIS_KIN"/>
    <property type="match status" value="1"/>
</dbReference>
<dbReference type="Gene3D" id="3.30.565.10">
    <property type="entry name" value="Histidine kinase-like ATPase, C-terminal domain"/>
    <property type="match status" value="1"/>
</dbReference>
<evidence type="ECO:0000256" key="11">
    <source>
        <dbReference type="SAM" id="Phobius"/>
    </source>
</evidence>
<keyword evidence="9" id="KW-0902">Two-component regulatory system</keyword>
<dbReference type="InterPro" id="IPR036097">
    <property type="entry name" value="HisK_dim/P_sf"/>
</dbReference>
<evidence type="ECO:0000313" key="13">
    <source>
        <dbReference type="EMBL" id="RSU09949.1"/>
    </source>
</evidence>
<dbReference type="SUPFAM" id="SSF47384">
    <property type="entry name" value="Homodimeric domain of signal transducing histidine kinase"/>
    <property type="match status" value="1"/>
</dbReference>
<keyword evidence="6 11" id="KW-0812">Transmembrane</keyword>
<feature type="transmembrane region" description="Helical" evidence="11">
    <location>
        <begin position="20"/>
        <end position="38"/>
    </location>
</feature>
<keyword evidence="4" id="KW-1003">Cell membrane</keyword>
<evidence type="ECO:0000256" key="9">
    <source>
        <dbReference type="ARBA" id="ARBA00023012"/>
    </source>
</evidence>
<dbReference type="InterPro" id="IPR050351">
    <property type="entry name" value="BphY/WalK/GraS-like"/>
</dbReference>
<gene>
    <name evidence="13" type="ORF">CBF27_11670</name>
</gene>
<keyword evidence="10 11" id="KW-0472">Membrane</keyword>
<dbReference type="Pfam" id="PF02518">
    <property type="entry name" value="HATPase_c"/>
    <property type="match status" value="1"/>
</dbReference>
<proteinExistence type="predicted"/>
<dbReference type="GO" id="GO:0016036">
    <property type="term" value="P:cellular response to phosphate starvation"/>
    <property type="evidence" value="ECO:0007669"/>
    <property type="project" value="TreeGrafter"/>
</dbReference>
<reference evidence="13 14" key="1">
    <citation type="submission" date="2017-05" db="EMBL/GenBank/DDBJ databases">
        <title>Vagococcus spp. assemblies.</title>
        <authorList>
            <person name="Gulvik C.A."/>
        </authorList>
    </citation>
    <scope>NUCLEOTIDE SEQUENCE [LARGE SCALE GENOMIC DNA]</scope>
    <source>
        <strain evidence="13 14">LMG 24798</strain>
    </source>
</reference>
<dbReference type="GO" id="GO:0004721">
    <property type="term" value="F:phosphoprotein phosphatase activity"/>
    <property type="evidence" value="ECO:0007669"/>
    <property type="project" value="TreeGrafter"/>
</dbReference>
<evidence type="ECO:0000256" key="10">
    <source>
        <dbReference type="ARBA" id="ARBA00023136"/>
    </source>
</evidence>
<dbReference type="SMART" id="SM00387">
    <property type="entry name" value="HATPase_c"/>
    <property type="match status" value="1"/>
</dbReference>
<dbReference type="GO" id="GO:0005886">
    <property type="term" value="C:plasma membrane"/>
    <property type="evidence" value="ECO:0007669"/>
    <property type="project" value="UniProtKB-SubCell"/>
</dbReference>
<feature type="domain" description="Histidine kinase" evidence="12">
    <location>
        <begin position="134"/>
        <end position="333"/>
    </location>
</feature>
<evidence type="ECO:0000256" key="7">
    <source>
        <dbReference type="ARBA" id="ARBA00022777"/>
    </source>
</evidence>